<keyword evidence="7" id="KW-0805">Transcription regulation</keyword>
<dbReference type="OrthoDB" id="6910977at2759"/>
<dbReference type="GO" id="GO:0008270">
    <property type="term" value="F:zinc ion binding"/>
    <property type="evidence" value="ECO:0007669"/>
    <property type="project" value="UniProtKB-KW"/>
</dbReference>
<feature type="region of interest" description="Disordered" evidence="11">
    <location>
        <begin position="206"/>
        <end position="405"/>
    </location>
</feature>
<evidence type="ECO:0000256" key="6">
    <source>
        <dbReference type="ARBA" id="ARBA00022833"/>
    </source>
</evidence>
<dbReference type="SUPFAM" id="SSF57667">
    <property type="entry name" value="beta-beta-alpha zinc fingers"/>
    <property type="match status" value="3"/>
</dbReference>
<dbReference type="GO" id="GO:0010468">
    <property type="term" value="P:regulation of gene expression"/>
    <property type="evidence" value="ECO:0007669"/>
    <property type="project" value="TreeGrafter"/>
</dbReference>
<gene>
    <name evidence="14 15 16" type="primary">LOC105891946</name>
</gene>
<proteinExistence type="inferred from homology"/>
<evidence type="ECO:0000256" key="11">
    <source>
        <dbReference type="SAM" id="MobiDB-lite"/>
    </source>
</evidence>
<dbReference type="InterPro" id="IPR017956">
    <property type="entry name" value="AT_hook_DNA-bd_motif"/>
</dbReference>
<keyword evidence="5 10" id="KW-0863">Zinc-finger</keyword>
<dbReference type="PANTHER" id="PTHR16515:SF66">
    <property type="entry name" value="C2H2-TYPE DOMAIN-CONTAINING PROTEIN"/>
    <property type="match status" value="1"/>
</dbReference>
<evidence type="ECO:0000256" key="7">
    <source>
        <dbReference type="ARBA" id="ARBA00023015"/>
    </source>
</evidence>
<evidence type="ECO:0000256" key="1">
    <source>
        <dbReference type="ARBA" id="ARBA00004123"/>
    </source>
</evidence>
<comment type="similarity">
    <text evidence="2">Belongs to the krueppel C2H2-type zinc-finger protein family.</text>
</comment>
<keyword evidence="4" id="KW-0677">Repeat</keyword>
<evidence type="ECO:0000256" key="9">
    <source>
        <dbReference type="ARBA" id="ARBA00023242"/>
    </source>
</evidence>
<dbReference type="SMART" id="SM00384">
    <property type="entry name" value="AT_hook"/>
    <property type="match status" value="2"/>
</dbReference>
<keyword evidence="3" id="KW-0479">Metal-binding</keyword>
<dbReference type="PROSITE" id="PS50157">
    <property type="entry name" value="ZINC_FINGER_C2H2_2"/>
    <property type="match status" value="6"/>
</dbReference>
<dbReference type="KEGG" id="char:105891946"/>
<feature type="domain" description="C2H2-type" evidence="12">
    <location>
        <begin position="119"/>
        <end position="146"/>
    </location>
</feature>
<keyword evidence="13" id="KW-1185">Reference proteome</keyword>
<dbReference type="PANTHER" id="PTHR16515">
    <property type="entry name" value="PR DOMAIN ZINC FINGER PROTEIN"/>
    <property type="match status" value="1"/>
</dbReference>
<dbReference type="RefSeq" id="XP_012673608.2">
    <property type="nucleotide sequence ID" value="XM_012818154.3"/>
</dbReference>
<dbReference type="GO" id="GO:0005634">
    <property type="term" value="C:nucleus"/>
    <property type="evidence" value="ECO:0007669"/>
    <property type="project" value="UniProtKB-SubCell"/>
</dbReference>
<dbReference type="Gene3D" id="3.30.160.60">
    <property type="entry name" value="Classic Zinc Finger"/>
    <property type="match status" value="5"/>
</dbReference>
<evidence type="ECO:0000256" key="5">
    <source>
        <dbReference type="ARBA" id="ARBA00022771"/>
    </source>
</evidence>
<dbReference type="RefSeq" id="XP_031431633.1">
    <property type="nucleotide sequence ID" value="XM_031575773.2"/>
</dbReference>
<feature type="compositionally biased region" description="Basic and acidic residues" evidence="11">
    <location>
        <begin position="321"/>
        <end position="336"/>
    </location>
</feature>
<dbReference type="FunFam" id="3.30.160.60:FF:000761">
    <property type="entry name" value="Zinc finger protein 449"/>
    <property type="match status" value="1"/>
</dbReference>
<evidence type="ECO:0000256" key="2">
    <source>
        <dbReference type="ARBA" id="ARBA00006991"/>
    </source>
</evidence>
<evidence type="ECO:0000256" key="10">
    <source>
        <dbReference type="PROSITE-ProRule" id="PRU00042"/>
    </source>
</evidence>
<name>A0A6P3VJ45_CLUHA</name>
<feature type="domain" description="C2H2-type" evidence="12">
    <location>
        <begin position="361"/>
        <end position="388"/>
    </location>
</feature>
<reference evidence="14 15" key="1">
    <citation type="submission" date="2025-04" db="UniProtKB">
        <authorList>
            <consortium name="RefSeq"/>
        </authorList>
    </citation>
    <scope>IDENTIFICATION</scope>
</reference>
<dbReference type="PROSITE" id="PS00028">
    <property type="entry name" value="ZINC_FINGER_C2H2_1"/>
    <property type="match status" value="5"/>
</dbReference>
<dbReference type="SMART" id="SM00355">
    <property type="entry name" value="ZnF_C2H2"/>
    <property type="match status" value="7"/>
</dbReference>
<dbReference type="PRINTS" id="PR00929">
    <property type="entry name" value="ATHOOK"/>
</dbReference>
<feature type="domain" description="C2H2-type" evidence="12">
    <location>
        <begin position="90"/>
        <end position="117"/>
    </location>
</feature>
<dbReference type="GeneTree" id="ENSGT00940000166158"/>
<dbReference type="GeneID" id="105891946"/>
<keyword evidence="6" id="KW-0862">Zinc</keyword>
<evidence type="ECO:0000256" key="8">
    <source>
        <dbReference type="ARBA" id="ARBA00023163"/>
    </source>
</evidence>
<dbReference type="AlphaFoldDB" id="A0A6P3VJ45"/>
<evidence type="ECO:0000256" key="3">
    <source>
        <dbReference type="ARBA" id="ARBA00022723"/>
    </source>
</evidence>
<dbReference type="Pfam" id="PF00096">
    <property type="entry name" value="zf-C2H2"/>
    <property type="match status" value="5"/>
</dbReference>
<evidence type="ECO:0000256" key="4">
    <source>
        <dbReference type="ARBA" id="ARBA00022737"/>
    </source>
</evidence>
<feature type="domain" description="C2H2-type" evidence="12">
    <location>
        <begin position="333"/>
        <end position="361"/>
    </location>
</feature>
<feature type="domain" description="C2H2-type" evidence="12">
    <location>
        <begin position="147"/>
        <end position="175"/>
    </location>
</feature>
<evidence type="ECO:0000313" key="13">
    <source>
        <dbReference type="Proteomes" id="UP000515152"/>
    </source>
</evidence>
<evidence type="ECO:0000259" key="12">
    <source>
        <dbReference type="PROSITE" id="PS50157"/>
    </source>
</evidence>
<dbReference type="Proteomes" id="UP000515152">
    <property type="component" value="Chromosome 11"/>
</dbReference>
<feature type="compositionally biased region" description="Basic and acidic residues" evidence="11">
    <location>
        <begin position="242"/>
        <end position="255"/>
    </location>
</feature>
<protein>
    <submittedName>
        <fullName evidence="14 15">Zinc finger protein 497</fullName>
    </submittedName>
</protein>
<evidence type="ECO:0000313" key="14">
    <source>
        <dbReference type="RefSeq" id="XP_012673607.2"/>
    </source>
</evidence>
<feature type="domain" description="C2H2-type" evidence="12">
    <location>
        <begin position="184"/>
        <end position="211"/>
    </location>
</feature>
<sequence>MDADLVKIEEMVMKGEEVTSTEPAVKPQEPYRTIVIPQPPPVMIQPYQHESLQCFQCFITFCNSKAKERHMKKSHREEYKQQLQQCDTLFTCYVCDRTFPSSEELTAHQSTHNKEDKPFKCTHCKESFRTFSELTSHRRQVCPERQFQCKDCGTTFRSPALLRNHRLAVHPVRDPEDPVEVGFHRCPKCNAGFNTEAELLQHQENHAGNQHCNGGPPAKRPRGRPPKTDNAPSGAEKQVKRKKEEEAAEGVKEEAAANSEKQAKPRKKKAEAEEEMKTETEDQTDTGVAAEAESTPATSKVGKVDGGARRGRPPKSAPSAKAEEKKADPRKAHPCGECEESFARPEQLQAHVSRVHTAGRHACPTCGKSFGRESNLKAHQQSHTKEEEEEEDEEDEKKPAGRGKR</sequence>
<evidence type="ECO:0000313" key="16">
    <source>
        <dbReference type="RefSeq" id="XP_031431633.1"/>
    </source>
</evidence>
<dbReference type="InterPro" id="IPR013087">
    <property type="entry name" value="Znf_C2H2_type"/>
</dbReference>
<evidence type="ECO:0000313" key="15">
    <source>
        <dbReference type="RefSeq" id="XP_012673608.2"/>
    </source>
</evidence>
<keyword evidence="9" id="KW-0539">Nucleus</keyword>
<dbReference type="InterPro" id="IPR050331">
    <property type="entry name" value="Zinc_finger"/>
</dbReference>
<dbReference type="GO" id="GO:0003677">
    <property type="term" value="F:DNA binding"/>
    <property type="evidence" value="ECO:0007669"/>
    <property type="project" value="InterPro"/>
</dbReference>
<keyword evidence="8" id="KW-0804">Transcription</keyword>
<comment type="subcellular location">
    <subcellularLocation>
        <location evidence="1">Nucleus</location>
    </subcellularLocation>
</comment>
<dbReference type="RefSeq" id="XP_012673607.2">
    <property type="nucleotide sequence ID" value="XM_012818153.3"/>
</dbReference>
<organism evidence="13 14">
    <name type="scientific">Clupea harengus</name>
    <name type="common">Atlantic herring</name>
    <dbReference type="NCBI Taxonomy" id="7950"/>
    <lineage>
        <taxon>Eukaryota</taxon>
        <taxon>Metazoa</taxon>
        <taxon>Chordata</taxon>
        <taxon>Craniata</taxon>
        <taxon>Vertebrata</taxon>
        <taxon>Euteleostomi</taxon>
        <taxon>Actinopterygii</taxon>
        <taxon>Neopterygii</taxon>
        <taxon>Teleostei</taxon>
        <taxon>Clupei</taxon>
        <taxon>Clupeiformes</taxon>
        <taxon>Clupeoidei</taxon>
        <taxon>Clupeidae</taxon>
        <taxon>Clupea</taxon>
    </lineage>
</organism>
<dbReference type="InterPro" id="IPR036236">
    <property type="entry name" value="Znf_C2H2_sf"/>
</dbReference>
<accession>A0A6P3VJ45</accession>